<dbReference type="Proteomes" id="UP000233551">
    <property type="component" value="Unassembled WGS sequence"/>
</dbReference>
<dbReference type="PANTHER" id="PTHR33133:SF1">
    <property type="entry name" value="EXPRESSED PROTEIN-RELATED"/>
    <property type="match status" value="1"/>
</dbReference>
<feature type="transmembrane region" description="Helical" evidence="1">
    <location>
        <begin position="93"/>
        <end position="117"/>
    </location>
</feature>
<dbReference type="EMBL" id="PGOL01002080">
    <property type="protein sequence ID" value="PKI50815.1"/>
    <property type="molecule type" value="Genomic_DNA"/>
</dbReference>
<evidence type="ECO:0000313" key="2">
    <source>
        <dbReference type="EMBL" id="OWM89934.1"/>
    </source>
</evidence>
<feature type="transmembrane region" description="Helical" evidence="1">
    <location>
        <begin position="146"/>
        <end position="168"/>
    </location>
</feature>
<protein>
    <submittedName>
        <fullName evidence="2">Uncharacterized protein</fullName>
    </submittedName>
</protein>
<accession>A0A218XY79</accession>
<dbReference type="PANTHER" id="PTHR33133">
    <property type="entry name" value="OS08G0107100 PROTEIN-RELATED"/>
    <property type="match status" value="1"/>
</dbReference>
<dbReference type="OrthoDB" id="777403at2759"/>
<feature type="transmembrane region" description="Helical" evidence="1">
    <location>
        <begin position="26"/>
        <end position="49"/>
    </location>
</feature>
<reference evidence="2" key="2">
    <citation type="submission" date="2017-06" db="EMBL/GenBank/DDBJ databases">
        <title>The pomegranate genome and the genomics of punicalagin biosynthesis.</title>
        <authorList>
            <person name="Xu C."/>
        </authorList>
    </citation>
    <scope>NUCLEOTIDE SEQUENCE [LARGE SCALE GENOMIC DNA]</scope>
    <source>
        <tissue evidence="2">Fresh leaf</tissue>
    </source>
</reference>
<feature type="transmembrane region" description="Helical" evidence="1">
    <location>
        <begin position="61"/>
        <end position="81"/>
    </location>
</feature>
<reference evidence="3 5" key="3">
    <citation type="submission" date="2017-11" db="EMBL/GenBank/DDBJ databases">
        <title>De-novo sequencing of pomegranate (Punica granatum L.) genome.</title>
        <authorList>
            <person name="Akparov Z."/>
            <person name="Amiraslanov A."/>
            <person name="Hajiyeva S."/>
            <person name="Abbasov M."/>
            <person name="Kaur K."/>
            <person name="Hamwieh A."/>
            <person name="Solovyev V."/>
            <person name="Salamov A."/>
            <person name="Braich B."/>
            <person name="Kosarev P."/>
            <person name="Mahmoud A."/>
            <person name="Hajiyev E."/>
            <person name="Babayeva S."/>
            <person name="Izzatullayeva V."/>
            <person name="Mammadov A."/>
            <person name="Mammadov A."/>
            <person name="Sharifova S."/>
            <person name="Ojaghi J."/>
            <person name="Eynullazada K."/>
            <person name="Bayramov B."/>
            <person name="Abdulazimova A."/>
            <person name="Shahmuradov I."/>
        </authorList>
    </citation>
    <scope>NUCLEOTIDE SEQUENCE [LARGE SCALE GENOMIC DNA]</scope>
    <source>
        <strain evidence="3">AG2017</strain>
        <strain evidence="5">cv. AG2017</strain>
        <tissue evidence="3">Leaf</tissue>
    </source>
</reference>
<feature type="transmembrane region" description="Helical" evidence="1">
    <location>
        <begin position="223"/>
        <end position="241"/>
    </location>
</feature>
<keyword evidence="1" id="KW-1133">Transmembrane helix</keyword>
<dbReference type="Proteomes" id="UP000197138">
    <property type="component" value="Unassembled WGS sequence"/>
</dbReference>
<keyword evidence="5" id="KW-1185">Reference proteome</keyword>
<dbReference type="AlphaFoldDB" id="A0A218XY79"/>
<dbReference type="EMBL" id="MTKT01000661">
    <property type="protein sequence ID" value="OWM89934.1"/>
    <property type="molecule type" value="Genomic_DNA"/>
</dbReference>
<feature type="transmembrane region" description="Helical" evidence="1">
    <location>
        <begin position="253"/>
        <end position="271"/>
    </location>
</feature>
<keyword evidence="1" id="KW-0812">Transmembrane</keyword>
<evidence type="ECO:0000256" key="1">
    <source>
        <dbReference type="SAM" id="Phobius"/>
    </source>
</evidence>
<dbReference type="GeneID" id="116193638"/>
<evidence type="ECO:0000313" key="4">
    <source>
        <dbReference type="Proteomes" id="UP000197138"/>
    </source>
</evidence>
<proteinExistence type="predicted"/>
<comment type="caution">
    <text evidence="2">The sequence shown here is derived from an EMBL/GenBank/DDBJ whole genome shotgun (WGS) entry which is preliminary data.</text>
</comment>
<gene>
    <name evidence="2" type="ORF">CDL15_Pgr012571</name>
    <name evidence="3" type="ORF">CRG98_028810</name>
</gene>
<keyword evidence="1" id="KW-0472">Membrane</keyword>
<name>A0A218XY79_PUNGR</name>
<dbReference type="STRING" id="22663.A0A218XY79"/>
<feature type="transmembrane region" description="Helical" evidence="1">
    <location>
        <begin position="174"/>
        <end position="203"/>
    </location>
</feature>
<evidence type="ECO:0000313" key="3">
    <source>
        <dbReference type="EMBL" id="PKI50815.1"/>
    </source>
</evidence>
<organism evidence="2 4">
    <name type="scientific">Punica granatum</name>
    <name type="common">Pomegranate</name>
    <dbReference type="NCBI Taxonomy" id="22663"/>
    <lineage>
        <taxon>Eukaryota</taxon>
        <taxon>Viridiplantae</taxon>
        <taxon>Streptophyta</taxon>
        <taxon>Embryophyta</taxon>
        <taxon>Tracheophyta</taxon>
        <taxon>Spermatophyta</taxon>
        <taxon>Magnoliopsida</taxon>
        <taxon>eudicotyledons</taxon>
        <taxon>Gunneridae</taxon>
        <taxon>Pentapetalae</taxon>
        <taxon>rosids</taxon>
        <taxon>malvids</taxon>
        <taxon>Myrtales</taxon>
        <taxon>Lythraceae</taxon>
        <taxon>Punica</taxon>
    </lineage>
</organism>
<reference evidence="4" key="1">
    <citation type="journal article" date="2017" name="Plant J.">
        <title>The pomegranate (Punica granatum L.) genome and the genomics of punicalagin biosynthesis.</title>
        <authorList>
            <person name="Qin G."/>
            <person name="Xu C."/>
            <person name="Ming R."/>
            <person name="Tang H."/>
            <person name="Guyot R."/>
            <person name="Kramer E.M."/>
            <person name="Hu Y."/>
            <person name="Yi X."/>
            <person name="Qi Y."/>
            <person name="Xu X."/>
            <person name="Gao Z."/>
            <person name="Pan H."/>
            <person name="Jian J."/>
            <person name="Tian Y."/>
            <person name="Yue Z."/>
            <person name="Xu Y."/>
        </authorList>
    </citation>
    <scope>NUCLEOTIDE SEQUENCE [LARGE SCALE GENOMIC DNA]</scope>
    <source>
        <strain evidence="4">cv. Dabenzi</strain>
    </source>
</reference>
<evidence type="ECO:0000313" key="5">
    <source>
        <dbReference type="Proteomes" id="UP000233551"/>
    </source>
</evidence>
<sequence>MVELKKQLTGFMETVRETEKILRNGWLMASIAFFTTLAYSLLLLANFLSFRSLVTDLIVKWTPLLVISPSSAEFANLLVGMQNDFRLFVGAGWVFVLAYFLASVLFSTATVIASAIIHTGQSDLSRPRDVALAAARCLKRPLITSFYVSIFGLGYMFLLLAILLPIMLSRAISFITVATCVCAMLFYAYLSVVWTMGMVVSVLEEKSGMEAFGKAWQLVKGGLDLKGFGISLLVTILSYGVGQIWKVAIGSRSSYVLLLVGLVAVNGLWLVRMYGLTGFTVLYYEGKRNHGEETETVLGMDYTKIPSLPLIAGNLP</sequence>